<dbReference type="Pfam" id="PF08206">
    <property type="entry name" value="OB_RNB"/>
    <property type="match status" value="1"/>
</dbReference>
<dbReference type="EC" id="3.1.13.1" evidence="8"/>
<proteinExistence type="inferred from homology"/>
<feature type="domain" description="S1 motif" evidence="10">
    <location>
        <begin position="630"/>
        <end position="710"/>
    </location>
</feature>
<dbReference type="AlphaFoldDB" id="A0A1T4YHQ4"/>
<evidence type="ECO:0000259" key="10">
    <source>
        <dbReference type="PROSITE" id="PS50126"/>
    </source>
</evidence>
<evidence type="ECO:0000256" key="8">
    <source>
        <dbReference type="HAMAP-Rule" id="MF_01895"/>
    </source>
</evidence>
<dbReference type="PROSITE" id="PS50126">
    <property type="entry name" value="S1"/>
    <property type="match status" value="1"/>
</dbReference>
<keyword evidence="4 8" id="KW-0540">Nuclease</keyword>
<dbReference type="SUPFAM" id="SSF50249">
    <property type="entry name" value="Nucleic acid-binding proteins"/>
    <property type="match status" value="4"/>
</dbReference>
<dbReference type="InterPro" id="IPR012340">
    <property type="entry name" value="NA-bd_OB-fold"/>
</dbReference>
<dbReference type="InterPro" id="IPR050180">
    <property type="entry name" value="RNR_Ribonuclease"/>
</dbReference>
<feature type="compositionally biased region" description="Basic residues" evidence="9">
    <location>
        <begin position="772"/>
        <end position="781"/>
    </location>
</feature>
<dbReference type="PROSITE" id="PS01175">
    <property type="entry name" value="RIBONUCLEASE_II"/>
    <property type="match status" value="1"/>
</dbReference>
<gene>
    <name evidence="8" type="primary">rnr</name>
    <name evidence="11" type="ORF">SAMN04244570_2663</name>
</gene>
<feature type="region of interest" description="Disordered" evidence="9">
    <location>
        <begin position="718"/>
        <end position="781"/>
    </location>
</feature>
<evidence type="ECO:0000256" key="4">
    <source>
        <dbReference type="ARBA" id="ARBA00022722"/>
    </source>
</evidence>
<evidence type="ECO:0000256" key="9">
    <source>
        <dbReference type="SAM" id="MobiDB-lite"/>
    </source>
</evidence>
<dbReference type="FunFam" id="2.40.50.140:FF:000273">
    <property type="entry name" value="Ribonuclease R"/>
    <property type="match status" value="1"/>
</dbReference>
<accession>A0A1T4YHQ4</accession>
<dbReference type="GO" id="GO:0006402">
    <property type="term" value="P:mRNA catabolic process"/>
    <property type="evidence" value="ECO:0007669"/>
    <property type="project" value="TreeGrafter"/>
</dbReference>
<dbReference type="InterPro" id="IPR040476">
    <property type="entry name" value="CSD2"/>
</dbReference>
<dbReference type="PANTHER" id="PTHR23355:SF9">
    <property type="entry name" value="DIS3-LIKE EXONUCLEASE 2"/>
    <property type="match status" value="1"/>
</dbReference>
<dbReference type="GO" id="GO:0005829">
    <property type="term" value="C:cytosol"/>
    <property type="evidence" value="ECO:0007669"/>
    <property type="project" value="TreeGrafter"/>
</dbReference>
<comment type="subcellular location">
    <subcellularLocation>
        <location evidence="2 8">Cytoplasm</location>
    </subcellularLocation>
</comment>
<dbReference type="InterPro" id="IPR022966">
    <property type="entry name" value="RNase_II/R_CS"/>
</dbReference>
<dbReference type="InterPro" id="IPR001900">
    <property type="entry name" value="RNase_II/R"/>
</dbReference>
<dbReference type="Gene3D" id="2.40.50.140">
    <property type="entry name" value="Nucleic acid-binding proteins"/>
    <property type="match status" value="3"/>
</dbReference>
<dbReference type="PANTHER" id="PTHR23355">
    <property type="entry name" value="RIBONUCLEASE"/>
    <property type="match status" value="1"/>
</dbReference>
<dbReference type="InterPro" id="IPR003029">
    <property type="entry name" value="S1_domain"/>
</dbReference>
<reference evidence="12" key="1">
    <citation type="submission" date="2017-02" db="EMBL/GenBank/DDBJ databases">
        <authorList>
            <person name="Varghese N."/>
            <person name="Submissions S."/>
        </authorList>
    </citation>
    <scope>NUCLEOTIDE SEQUENCE [LARGE SCALE GENOMIC DNA]</scope>
    <source>
        <strain evidence="12">DSM 23966</strain>
    </source>
</reference>
<keyword evidence="7 8" id="KW-0694">RNA-binding</keyword>
<protein>
    <recommendedName>
        <fullName evidence="8">Ribonuclease R</fullName>
        <shortName evidence="8">RNase R</shortName>
        <ecNumber evidence="8">3.1.13.1</ecNumber>
    </recommendedName>
</protein>
<evidence type="ECO:0000256" key="1">
    <source>
        <dbReference type="ARBA" id="ARBA00001849"/>
    </source>
</evidence>
<comment type="similarity">
    <text evidence="8">Belongs to the RNR ribonuclease family. RNase R subfamily.</text>
</comment>
<comment type="catalytic activity">
    <reaction evidence="1 8">
        <text>Exonucleolytic cleavage in the 3'- to 5'-direction to yield nucleoside 5'-phosphates.</text>
        <dbReference type="EC" id="3.1.13.1"/>
    </reaction>
</comment>
<evidence type="ECO:0000313" key="12">
    <source>
        <dbReference type="Proteomes" id="UP000190042"/>
    </source>
</evidence>
<sequence length="781" mass="89107">MDAFEKELQDRILSLVKAESYKPLTVHEIQEVLGIEQAAEFKELVKMLVQLEQNGIIVRSRTNRYGLPEQMNLLRGKFIGHAKGFGFVVPEEVVGDDVFIPPHEVNGAMNGDTVLVRVAGDSHGDRREGVITRIVERKTTTVVGTYVERDGYGFVLLDDKKLPMDVFVEKGNTLEAVDGHKVIVEITHWPDNTQSATGMIVKILGHKNDPGVDILSIIHKHGIAVEFPQEVIDHAMSVPTTVQEEDFFKRKDLRNDMTITIDGADAKDLDDAIALVRDDDGSYRLFVHISDVSYYVTENSPMDAEAADRGTSVYLTDRVIPMLPHRLSNGICSLNPGEDRLTLTCEMKVDQNGKVVEHEIYPSVINSNHRMTYTDVYEIIDNQDEELSKKYEEIVPMLNDMAKLAAILRQKRQDRGAIDFDFKESKILVDEEGWPTDVVIVERTVSERLIEEFMLIANETVAEHFHWLQVPFLYRIHEDPKEEKLQRFFEFLTNFGIVVKGTGNQVHPRALQEIVESIEGLPEESVISTMLLRSMQQAKYFEESLGHFGLSTDYYTHFTAPIRRYPDLIVHRLIRTYLFEKDLSQTTISHWSARLPEIAQHTSERERRAVDAERDTNALKKAQYMMDKIGEEFEGVVSSVTNFGIFVELENTVEGLVHVQNMNDDYYRFDDRQMIMIGERSGKQFRIGDEVEVRVISVKPEEQAVDFEIVGMKQNFRGSRKETPKVIHSGGSKGKGQGQKQAAGGSRGKKDGDKRNKKYEKPKKKFYEGIPKKSKKKPKRK</sequence>
<dbReference type="FunFam" id="2.40.50.140:FF:000213">
    <property type="entry name" value="Ribonuclease R"/>
    <property type="match status" value="1"/>
</dbReference>
<dbReference type="SMART" id="SM00316">
    <property type="entry name" value="S1"/>
    <property type="match status" value="1"/>
</dbReference>
<comment type="function">
    <text evidence="8">3'-5' exoribonuclease that releases 5'-nucleoside monophosphates and is involved in maturation of structured RNAs.</text>
</comment>
<organism evidence="11 12">
    <name type="scientific">Sporosarcina newyorkensis</name>
    <dbReference type="NCBI Taxonomy" id="759851"/>
    <lineage>
        <taxon>Bacteria</taxon>
        <taxon>Bacillati</taxon>
        <taxon>Bacillota</taxon>
        <taxon>Bacilli</taxon>
        <taxon>Bacillales</taxon>
        <taxon>Caryophanaceae</taxon>
        <taxon>Sporosarcina</taxon>
    </lineage>
</organism>
<keyword evidence="3 8" id="KW-0963">Cytoplasm</keyword>
<dbReference type="SMART" id="SM00955">
    <property type="entry name" value="RNB"/>
    <property type="match status" value="1"/>
</dbReference>
<keyword evidence="6 8" id="KW-0269">Exonuclease</keyword>
<dbReference type="Pfam" id="PF17876">
    <property type="entry name" value="CSD2"/>
    <property type="match status" value="1"/>
</dbReference>
<evidence type="ECO:0000256" key="2">
    <source>
        <dbReference type="ARBA" id="ARBA00004496"/>
    </source>
</evidence>
<dbReference type="InterPro" id="IPR013223">
    <property type="entry name" value="RNase_B_OB_dom"/>
</dbReference>
<dbReference type="GO" id="GO:0008859">
    <property type="term" value="F:exoribonuclease II activity"/>
    <property type="evidence" value="ECO:0007669"/>
    <property type="project" value="UniProtKB-UniRule"/>
</dbReference>
<evidence type="ECO:0000256" key="6">
    <source>
        <dbReference type="ARBA" id="ARBA00022839"/>
    </source>
</evidence>
<dbReference type="Pfam" id="PF00575">
    <property type="entry name" value="S1"/>
    <property type="match status" value="1"/>
</dbReference>
<dbReference type="CDD" id="cd04471">
    <property type="entry name" value="S1_RNase_R"/>
    <property type="match status" value="1"/>
</dbReference>
<feature type="compositionally biased region" description="Basic residues" evidence="9">
    <location>
        <begin position="755"/>
        <end position="764"/>
    </location>
</feature>
<dbReference type="GO" id="GO:0003723">
    <property type="term" value="F:RNA binding"/>
    <property type="evidence" value="ECO:0007669"/>
    <property type="project" value="UniProtKB-UniRule"/>
</dbReference>
<evidence type="ECO:0000256" key="3">
    <source>
        <dbReference type="ARBA" id="ARBA00022490"/>
    </source>
</evidence>
<keyword evidence="5 8" id="KW-0378">Hydrolase</keyword>
<dbReference type="SMART" id="SM00357">
    <property type="entry name" value="CSP"/>
    <property type="match status" value="2"/>
</dbReference>
<dbReference type="RefSeq" id="WP_078817929.1">
    <property type="nucleotide sequence ID" value="NZ_FUYJ01000005.1"/>
</dbReference>
<name>A0A1T4YHQ4_9BACL</name>
<dbReference type="NCBIfam" id="TIGR02063">
    <property type="entry name" value="RNase_R"/>
    <property type="match status" value="1"/>
</dbReference>
<dbReference type="EMBL" id="FUYJ01000005">
    <property type="protein sequence ID" value="SKB01309.1"/>
    <property type="molecule type" value="Genomic_DNA"/>
</dbReference>
<dbReference type="InterPro" id="IPR011129">
    <property type="entry name" value="CSD"/>
</dbReference>
<dbReference type="InterPro" id="IPR011805">
    <property type="entry name" value="RNase_R"/>
</dbReference>
<evidence type="ECO:0000256" key="5">
    <source>
        <dbReference type="ARBA" id="ARBA00022801"/>
    </source>
</evidence>
<dbReference type="Pfam" id="PF00773">
    <property type="entry name" value="RNB"/>
    <property type="match status" value="1"/>
</dbReference>
<dbReference type="Proteomes" id="UP000190042">
    <property type="component" value="Unassembled WGS sequence"/>
</dbReference>
<evidence type="ECO:0000313" key="11">
    <source>
        <dbReference type="EMBL" id="SKB01309.1"/>
    </source>
</evidence>
<dbReference type="InterPro" id="IPR004476">
    <property type="entry name" value="RNase_II/RNase_R"/>
</dbReference>
<keyword evidence="12" id="KW-1185">Reference proteome</keyword>
<dbReference type="NCBIfam" id="TIGR00358">
    <property type="entry name" value="3_prime_RNase"/>
    <property type="match status" value="1"/>
</dbReference>
<dbReference type="HAMAP" id="MF_01895">
    <property type="entry name" value="RNase_R"/>
    <property type="match status" value="1"/>
</dbReference>
<evidence type="ECO:0000256" key="7">
    <source>
        <dbReference type="ARBA" id="ARBA00022884"/>
    </source>
</evidence>